<sequence length="52" mass="6417">MRGFWSYAKERLLKFHGVSKDNFIYYLKELEFRYNFRDNIDDSLYKCLGVIN</sequence>
<dbReference type="RefSeq" id="WP_007547742.1">
    <property type="nucleotide sequence ID" value="NZ_ABZS01000153.1"/>
</dbReference>
<dbReference type="Proteomes" id="UP000005540">
    <property type="component" value="Unassembled WGS sequence"/>
</dbReference>
<reference evidence="1 2" key="1">
    <citation type="submission" date="2009-04" db="EMBL/GenBank/DDBJ databases">
        <authorList>
            <person name="Reysenbach A.-L."/>
            <person name="Heidelberg J.F."/>
            <person name="Nelson W.C."/>
        </authorList>
    </citation>
    <scope>NUCLEOTIDE SEQUENCE [LARGE SCALE GENOMIC DNA]</scope>
    <source>
        <strain evidence="1 2">SS-5</strain>
    </source>
</reference>
<gene>
    <name evidence="1" type="ORF">SULYE_1410</name>
</gene>
<organism evidence="1 2">
    <name type="scientific">Sulfurihydrogenibium yellowstonense SS-5</name>
    <dbReference type="NCBI Taxonomy" id="432331"/>
    <lineage>
        <taxon>Bacteria</taxon>
        <taxon>Pseudomonadati</taxon>
        <taxon>Aquificota</taxon>
        <taxon>Aquificia</taxon>
        <taxon>Aquificales</taxon>
        <taxon>Hydrogenothermaceae</taxon>
        <taxon>Sulfurihydrogenibium</taxon>
    </lineage>
</organism>
<protein>
    <submittedName>
        <fullName evidence="1">Transposase</fullName>
    </submittedName>
</protein>
<keyword evidence="2" id="KW-1185">Reference proteome</keyword>
<dbReference type="AlphaFoldDB" id="C4FLF6"/>
<name>C4FLF6_9AQUI</name>
<dbReference type="EMBL" id="ABZS01000153">
    <property type="protein sequence ID" value="EEP60086.1"/>
    <property type="molecule type" value="Genomic_DNA"/>
</dbReference>
<evidence type="ECO:0000313" key="1">
    <source>
        <dbReference type="EMBL" id="EEP60086.1"/>
    </source>
</evidence>
<comment type="caution">
    <text evidence="1">The sequence shown here is derived from an EMBL/GenBank/DDBJ whole genome shotgun (WGS) entry which is preliminary data.</text>
</comment>
<proteinExistence type="predicted"/>
<evidence type="ECO:0000313" key="2">
    <source>
        <dbReference type="Proteomes" id="UP000005540"/>
    </source>
</evidence>
<accession>C4FLF6</accession>